<feature type="transmembrane region" description="Helical" evidence="9">
    <location>
        <begin position="91"/>
        <end position="109"/>
    </location>
</feature>
<dbReference type="SUPFAM" id="SSF55874">
    <property type="entry name" value="ATPase domain of HSP90 chaperone/DNA topoisomerase II/histidine kinase"/>
    <property type="match status" value="1"/>
</dbReference>
<keyword evidence="6" id="KW-0902">Two-component regulatory system</keyword>
<gene>
    <name evidence="11" type="ordered locus">Daro_2749</name>
</gene>
<feature type="domain" description="Histidine kinase" evidence="10">
    <location>
        <begin position="225"/>
        <end position="446"/>
    </location>
</feature>
<dbReference type="Gene3D" id="1.10.287.130">
    <property type="match status" value="1"/>
</dbReference>
<evidence type="ECO:0000256" key="7">
    <source>
        <dbReference type="ARBA" id="ARBA00058004"/>
    </source>
</evidence>
<organism evidence="11">
    <name type="scientific">Dechloromonas aromatica (strain RCB)</name>
    <dbReference type="NCBI Taxonomy" id="159087"/>
    <lineage>
        <taxon>Bacteria</taxon>
        <taxon>Pseudomonadati</taxon>
        <taxon>Pseudomonadota</taxon>
        <taxon>Betaproteobacteria</taxon>
        <taxon>Rhodocyclales</taxon>
        <taxon>Azonexaceae</taxon>
        <taxon>Dechloromonas</taxon>
    </lineage>
</organism>
<feature type="transmembrane region" description="Helical" evidence="9">
    <location>
        <begin position="115"/>
        <end position="134"/>
    </location>
</feature>
<dbReference type="EC" id="2.7.13.3" evidence="2"/>
<evidence type="ECO:0000256" key="8">
    <source>
        <dbReference type="ARBA" id="ARBA00070152"/>
    </source>
</evidence>
<dbReference type="PROSITE" id="PS50109">
    <property type="entry name" value="HIS_KIN"/>
    <property type="match status" value="1"/>
</dbReference>
<dbReference type="InterPro" id="IPR004358">
    <property type="entry name" value="Sig_transdc_His_kin-like_C"/>
</dbReference>
<dbReference type="SMART" id="SM00388">
    <property type="entry name" value="HisKA"/>
    <property type="match status" value="1"/>
</dbReference>
<protein>
    <recommendedName>
        <fullName evidence="8">Virulence sensor protein BvgS</fullName>
        <ecNumber evidence="2">2.7.13.3</ecNumber>
    </recommendedName>
</protein>
<keyword evidence="9" id="KW-0472">Membrane</keyword>
<dbReference type="InterPro" id="IPR003594">
    <property type="entry name" value="HATPase_dom"/>
</dbReference>
<evidence type="ECO:0000256" key="5">
    <source>
        <dbReference type="ARBA" id="ARBA00022777"/>
    </source>
</evidence>
<dbReference type="GO" id="GO:0005524">
    <property type="term" value="F:ATP binding"/>
    <property type="evidence" value="ECO:0007669"/>
    <property type="project" value="UniProtKB-KW"/>
</dbReference>
<dbReference type="OrthoDB" id="5290456at2"/>
<dbReference type="EMBL" id="CP000089">
    <property type="protein sequence ID" value="AAZ47479.1"/>
    <property type="molecule type" value="Genomic_DNA"/>
</dbReference>
<evidence type="ECO:0000256" key="9">
    <source>
        <dbReference type="SAM" id="Phobius"/>
    </source>
</evidence>
<keyword evidence="11" id="KW-0547">Nucleotide-binding</keyword>
<dbReference type="SMART" id="SM00387">
    <property type="entry name" value="HATPase_c"/>
    <property type="match status" value="1"/>
</dbReference>
<dbReference type="PRINTS" id="PR00344">
    <property type="entry name" value="BCTRLSENSOR"/>
</dbReference>
<accession>Q47CF2</accession>
<sequence>MNAPDKLFILGRQVELINRNQTLGQIVTIMIASSLCWVGYQEGVVPYLVGLWGLAAIGMALLRLALARKYAQSPVEERAENILAWHRKIRLGALGSGLIWSVGTMLMMSGGNLPMQLFTAFAMAGISAGALPVLGADRWAYRLFAWPIILTVIFSVFATDHMHAAFSALATLALIIFTRSADAFHRMLNETFELEREKTRLLSTVDQARQTAEKSDLAKTQFLANVSHELRTPMNGILGLSELLSSDPLTPDQAELLSLLRDTADGLMRQIDLLIELSALEAGHVVIKPAPFAVADLLEGLVSSQLRSANEKGLKLEKQADPDLPLVLIGDLERLREIFDHLVGNAIKFTEHGTISITAKLLEKQNQHARIAFSIRDTGPGISEEKLQVIKGLFAPGDSSLIRRHSGIGIGLPISRKLVELMGGEISIASEVGVGSNFCFTLPFALEAAPVAGSH</sequence>
<evidence type="ECO:0000259" key="10">
    <source>
        <dbReference type="PROSITE" id="PS50109"/>
    </source>
</evidence>
<dbReference type="CDD" id="cd00082">
    <property type="entry name" value="HisKA"/>
    <property type="match status" value="1"/>
</dbReference>
<dbReference type="Pfam" id="PF00512">
    <property type="entry name" value="HisKA"/>
    <property type="match status" value="1"/>
</dbReference>
<feature type="transmembrane region" description="Helical" evidence="9">
    <location>
        <begin position="46"/>
        <end position="66"/>
    </location>
</feature>
<evidence type="ECO:0000313" key="11">
    <source>
        <dbReference type="EMBL" id="AAZ47479.1"/>
    </source>
</evidence>
<dbReference type="InterPro" id="IPR036890">
    <property type="entry name" value="HATPase_C_sf"/>
</dbReference>
<dbReference type="FunFam" id="3.30.565.10:FF:000010">
    <property type="entry name" value="Sensor histidine kinase RcsC"/>
    <property type="match status" value="1"/>
</dbReference>
<evidence type="ECO:0000256" key="6">
    <source>
        <dbReference type="ARBA" id="ARBA00023012"/>
    </source>
</evidence>
<dbReference type="Gene3D" id="3.30.565.10">
    <property type="entry name" value="Histidine kinase-like ATPase, C-terminal domain"/>
    <property type="match status" value="1"/>
</dbReference>
<dbReference type="GO" id="GO:0000155">
    <property type="term" value="F:phosphorelay sensor kinase activity"/>
    <property type="evidence" value="ECO:0007669"/>
    <property type="project" value="InterPro"/>
</dbReference>
<keyword evidence="4" id="KW-0808">Transferase</keyword>
<comment type="catalytic activity">
    <reaction evidence="1">
        <text>ATP + protein L-histidine = ADP + protein N-phospho-L-histidine.</text>
        <dbReference type="EC" id="2.7.13.3"/>
    </reaction>
</comment>
<keyword evidence="3" id="KW-0597">Phosphoprotein</keyword>
<keyword evidence="5 11" id="KW-0418">Kinase</keyword>
<comment type="function">
    <text evidence="7">Member of the two-component regulatory system BvgS/BvgA. Phosphorylates BvgA via a four-step phosphorelay in response to environmental signals.</text>
</comment>
<dbReference type="AlphaFoldDB" id="Q47CF2"/>
<dbReference type="InterPro" id="IPR036097">
    <property type="entry name" value="HisK_dim/P_sf"/>
</dbReference>
<dbReference type="eggNOG" id="COG2205">
    <property type="taxonomic scope" value="Bacteria"/>
</dbReference>
<keyword evidence="9" id="KW-0812">Transmembrane</keyword>
<keyword evidence="9" id="KW-1133">Transmembrane helix</keyword>
<evidence type="ECO:0000256" key="4">
    <source>
        <dbReference type="ARBA" id="ARBA00022679"/>
    </source>
</evidence>
<evidence type="ECO:0000256" key="1">
    <source>
        <dbReference type="ARBA" id="ARBA00000085"/>
    </source>
</evidence>
<feature type="transmembrane region" description="Helical" evidence="9">
    <location>
        <begin position="141"/>
        <end position="158"/>
    </location>
</feature>
<dbReference type="HOGENOM" id="CLU_000445_114_75_4"/>
<keyword evidence="11" id="KW-0067">ATP-binding</keyword>
<dbReference type="InterPro" id="IPR003661">
    <property type="entry name" value="HisK_dim/P_dom"/>
</dbReference>
<dbReference type="STRING" id="159087.Daro_2749"/>
<name>Q47CF2_DECAR</name>
<evidence type="ECO:0000256" key="2">
    <source>
        <dbReference type="ARBA" id="ARBA00012438"/>
    </source>
</evidence>
<dbReference type="CDD" id="cd16922">
    <property type="entry name" value="HATPase_EvgS-ArcB-TorS-like"/>
    <property type="match status" value="1"/>
</dbReference>
<reference evidence="11" key="1">
    <citation type="submission" date="2005-08" db="EMBL/GenBank/DDBJ databases">
        <title>Complete sequence of Dechloromonas aromatica RCB.</title>
        <authorList>
            <person name="Salinero K.K."/>
            <person name="Copeland A."/>
            <person name="Lucas S."/>
            <person name="Lapidus A."/>
            <person name="Barry K."/>
            <person name="Detter J.C."/>
            <person name="Glavina T."/>
            <person name="Hammon N."/>
            <person name="Israni S."/>
            <person name="Pitluck S."/>
            <person name="Di Bartolo G."/>
            <person name="Trong S."/>
            <person name="Schmutz J."/>
            <person name="Larimer F."/>
            <person name="Land M."/>
            <person name="Ivanova N."/>
            <person name="Richardson P."/>
        </authorList>
    </citation>
    <scope>NUCLEOTIDE SEQUENCE</scope>
    <source>
        <strain evidence="11">RCB</strain>
    </source>
</reference>
<evidence type="ECO:0000256" key="3">
    <source>
        <dbReference type="ARBA" id="ARBA00022553"/>
    </source>
</evidence>
<dbReference type="InterPro" id="IPR005467">
    <property type="entry name" value="His_kinase_dom"/>
</dbReference>
<dbReference type="Pfam" id="PF02518">
    <property type="entry name" value="HATPase_c"/>
    <property type="match status" value="1"/>
</dbReference>
<dbReference type="SUPFAM" id="SSF47384">
    <property type="entry name" value="Homodimeric domain of signal transducing histidine kinase"/>
    <property type="match status" value="1"/>
</dbReference>
<proteinExistence type="predicted"/>
<dbReference type="PANTHER" id="PTHR43047:SF64">
    <property type="entry name" value="HISTIDINE KINASE CONTAINING CHEY-HOMOLOGOUS RECEIVER DOMAIN AND PAS DOMAIN-RELATED"/>
    <property type="match status" value="1"/>
</dbReference>
<dbReference type="KEGG" id="dar:Daro_2749"/>
<dbReference type="PANTHER" id="PTHR43047">
    <property type="entry name" value="TWO-COMPONENT HISTIDINE PROTEIN KINASE"/>
    <property type="match status" value="1"/>
</dbReference>